<evidence type="ECO:0000313" key="7">
    <source>
        <dbReference type="RefSeq" id="XP_047737767.1"/>
    </source>
</evidence>
<dbReference type="Gene3D" id="2.170.210.10">
    <property type="entry name" value="DNA double-strand break repair and VJ recombination XRCC4, N-terminal"/>
    <property type="match status" value="1"/>
</dbReference>
<keyword evidence="4" id="KW-0539">Nucleus</keyword>
<dbReference type="InterPro" id="IPR038051">
    <property type="entry name" value="XRCC4-like_N_sf"/>
</dbReference>
<dbReference type="KEGG" id="hazt:108679709"/>
<evidence type="ECO:0000256" key="3">
    <source>
        <dbReference type="ARBA" id="ARBA00023204"/>
    </source>
</evidence>
<dbReference type="AlphaFoldDB" id="A0A979FM00"/>
<dbReference type="RefSeq" id="XP_047737767.1">
    <property type="nucleotide sequence ID" value="XM_047881811.1"/>
</dbReference>
<dbReference type="Proteomes" id="UP000694843">
    <property type="component" value="Unplaced"/>
</dbReference>
<dbReference type="InterPro" id="IPR015381">
    <property type="entry name" value="XLF-like_N"/>
</dbReference>
<sequence length="209" mass="23457">MSTNEVDEHVALSPLLDDAAWQPWPALGGHWMIKWTTRGDGYILVITDGIRGWIENRSSEYVEEKAQEWAACVAAAAGEVAELVLRALLSAAEGAGDHSARGCRVEVTWHSHDDILTLKLRDQLDQDMPYCWTFCLTALQHTQMQHLMIVPLAVQLQLLQVQLQHKDTQLQQLRQQLSDFTPEGTAPARLQQLQQEEITRAAAAKILKS</sequence>
<keyword evidence="2" id="KW-0227">DNA damage</keyword>
<feature type="non-terminal residue" evidence="7">
    <location>
        <position position="209"/>
    </location>
</feature>
<dbReference type="Pfam" id="PF09302">
    <property type="entry name" value="XLF"/>
    <property type="match status" value="1"/>
</dbReference>
<comment type="subcellular location">
    <subcellularLocation>
        <location evidence="1">Nucleus</location>
    </subcellularLocation>
</comment>
<evidence type="ECO:0000256" key="4">
    <source>
        <dbReference type="ARBA" id="ARBA00023242"/>
    </source>
</evidence>
<feature type="domain" description="XLF-like N-terminal" evidence="5">
    <location>
        <begin position="21"/>
        <end position="137"/>
    </location>
</feature>
<organism evidence="6 7">
    <name type="scientific">Hyalella azteca</name>
    <name type="common">Amphipod</name>
    <dbReference type="NCBI Taxonomy" id="294128"/>
    <lineage>
        <taxon>Eukaryota</taxon>
        <taxon>Metazoa</taxon>
        <taxon>Ecdysozoa</taxon>
        <taxon>Arthropoda</taxon>
        <taxon>Crustacea</taxon>
        <taxon>Multicrustacea</taxon>
        <taxon>Malacostraca</taxon>
        <taxon>Eumalacostraca</taxon>
        <taxon>Peracarida</taxon>
        <taxon>Amphipoda</taxon>
        <taxon>Senticaudata</taxon>
        <taxon>Talitrida</taxon>
        <taxon>Talitroidea</taxon>
        <taxon>Hyalellidae</taxon>
        <taxon>Hyalella</taxon>
    </lineage>
</organism>
<evidence type="ECO:0000259" key="5">
    <source>
        <dbReference type="Pfam" id="PF09302"/>
    </source>
</evidence>
<evidence type="ECO:0000313" key="6">
    <source>
        <dbReference type="Proteomes" id="UP000694843"/>
    </source>
</evidence>
<dbReference type="GO" id="GO:0005634">
    <property type="term" value="C:nucleus"/>
    <property type="evidence" value="ECO:0007669"/>
    <property type="project" value="UniProtKB-SubCell"/>
</dbReference>
<evidence type="ECO:0000256" key="2">
    <source>
        <dbReference type="ARBA" id="ARBA00022763"/>
    </source>
</evidence>
<reference evidence="7" key="1">
    <citation type="submission" date="2025-08" db="UniProtKB">
        <authorList>
            <consortium name="RefSeq"/>
        </authorList>
    </citation>
    <scope>IDENTIFICATION</scope>
</reference>
<gene>
    <name evidence="7" type="primary">LOC108679709</name>
</gene>
<proteinExistence type="predicted"/>
<keyword evidence="6" id="KW-1185">Reference proteome</keyword>
<dbReference type="GO" id="GO:0006303">
    <property type="term" value="P:double-strand break repair via nonhomologous end joining"/>
    <property type="evidence" value="ECO:0007669"/>
    <property type="project" value="UniProtKB-ARBA"/>
</dbReference>
<evidence type="ECO:0000256" key="1">
    <source>
        <dbReference type="ARBA" id="ARBA00004123"/>
    </source>
</evidence>
<dbReference type="GeneID" id="108679709"/>
<name>A0A979FM00_HYAAZ</name>
<protein>
    <submittedName>
        <fullName evidence="7">Uncharacterized protein LOC108679709</fullName>
    </submittedName>
</protein>
<keyword evidence="3" id="KW-0234">DNA repair</keyword>
<accession>A0A979FM00</accession>